<name>A0AC34F7P1_9BILA</name>
<reference evidence="2" key="1">
    <citation type="submission" date="2022-11" db="UniProtKB">
        <authorList>
            <consortium name="WormBaseParasite"/>
        </authorList>
    </citation>
    <scope>IDENTIFICATION</scope>
</reference>
<organism evidence="1 2">
    <name type="scientific">Panagrolaimus sp. ES5</name>
    <dbReference type="NCBI Taxonomy" id="591445"/>
    <lineage>
        <taxon>Eukaryota</taxon>
        <taxon>Metazoa</taxon>
        <taxon>Ecdysozoa</taxon>
        <taxon>Nematoda</taxon>
        <taxon>Chromadorea</taxon>
        <taxon>Rhabditida</taxon>
        <taxon>Tylenchina</taxon>
        <taxon>Panagrolaimomorpha</taxon>
        <taxon>Panagrolaimoidea</taxon>
        <taxon>Panagrolaimidae</taxon>
        <taxon>Panagrolaimus</taxon>
    </lineage>
</organism>
<sequence length="148" mass="17586">MFWVQIFFGANLKLCNYFSKMDSNTSFFAMIEYGISVFTCVSNPFKMPGDLKLFFQKCFKLRCSKTLFLVNSWISKEICQKCSFNFCFLKMGQITHQVIYNILFKMFGFRYLLIISSQKMCSNTSFSCSDRVWYFCLHVFHIRCLLFS</sequence>
<evidence type="ECO:0000313" key="2">
    <source>
        <dbReference type="WBParaSite" id="ES5_v2.g12841.t1"/>
    </source>
</evidence>
<protein>
    <submittedName>
        <fullName evidence="2">Uncharacterized protein</fullName>
    </submittedName>
</protein>
<dbReference type="WBParaSite" id="ES5_v2.g12841.t1">
    <property type="protein sequence ID" value="ES5_v2.g12841.t1"/>
    <property type="gene ID" value="ES5_v2.g12841"/>
</dbReference>
<dbReference type="Proteomes" id="UP000887579">
    <property type="component" value="Unplaced"/>
</dbReference>
<accession>A0AC34F7P1</accession>
<proteinExistence type="predicted"/>
<evidence type="ECO:0000313" key="1">
    <source>
        <dbReference type="Proteomes" id="UP000887579"/>
    </source>
</evidence>